<dbReference type="PANTHER" id="PTHR42852:SF6">
    <property type="entry name" value="THIOL:DISULFIDE INTERCHANGE PROTEIN DSBE"/>
    <property type="match status" value="1"/>
</dbReference>
<keyword evidence="4" id="KW-0676">Redox-active center</keyword>
<dbReference type="Proteomes" id="UP000056252">
    <property type="component" value="Chromosome"/>
</dbReference>
<dbReference type="Pfam" id="PF14289">
    <property type="entry name" value="DUF4369"/>
    <property type="match status" value="1"/>
</dbReference>
<dbReference type="InterPro" id="IPR036249">
    <property type="entry name" value="Thioredoxin-like_sf"/>
</dbReference>
<dbReference type="AlphaFoldDB" id="A0A0S2KKS0"/>
<accession>A0A0S2KKS0</accession>
<evidence type="ECO:0000256" key="2">
    <source>
        <dbReference type="ARBA" id="ARBA00022748"/>
    </source>
</evidence>
<protein>
    <recommendedName>
        <fullName evidence="6">Thioredoxin domain-containing protein</fullName>
    </recommendedName>
</protein>
<comment type="subcellular location">
    <subcellularLocation>
        <location evidence="1">Cell envelope</location>
    </subcellularLocation>
</comment>
<dbReference type="InterPro" id="IPR050553">
    <property type="entry name" value="Thioredoxin_ResA/DsbE_sf"/>
</dbReference>
<reference evidence="8" key="1">
    <citation type="submission" date="2015-11" db="EMBL/GenBank/DDBJ databases">
        <authorList>
            <person name="Holder M.E."/>
            <person name="Ajami N.J."/>
            <person name="Petrosino J.F."/>
        </authorList>
    </citation>
    <scope>NUCLEOTIDE SEQUENCE [LARGE SCALE GENOMIC DNA]</scope>
    <source>
        <strain evidence="8">F0113</strain>
    </source>
</reference>
<evidence type="ECO:0000313" key="7">
    <source>
        <dbReference type="EMBL" id="ALO48896.1"/>
    </source>
</evidence>
<dbReference type="EMBL" id="CP013195">
    <property type="protein sequence ID" value="ALO48896.1"/>
    <property type="molecule type" value="Genomic_DNA"/>
</dbReference>
<dbReference type="CDD" id="cd02966">
    <property type="entry name" value="TlpA_like_family"/>
    <property type="match status" value="1"/>
</dbReference>
<gene>
    <name evidence="7" type="ORF">AS203_07205</name>
</gene>
<dbReference type="RefSeq" id="WP_060544334.1">
    <property type="nucleotide sequence ID" value="NZ_CP013195.1"/>
</dbReference>
<proteinExistence type="predicted"/>
<dbReference type="PROSITE" id="PS51352">
    <property type="entry name" value="THIOREDOXIN_2"/>
    <property type="match status" value="1"/>
</dbReference>
<dbReference type="SUPFAM" id="SSF52833">
    <property type="entry name" value="Thioredoxin-like"/>
    <property type="match status" value="1"/>
</dbReference>
<dbReference type="InterPro" id="IPR012336">
    <property type="entry name" value="Thioredoxin-like_fold"/>
</dbReference>
<keyword evidence="8" id="KW-1185">Reference proteome</keyword>
<sequence>MKTSQTLAAALLIALPAGAQHYTVTGKFPGLKNGAEVALEVKQDGKRIDISTTKVVNGAFRLTGHVAKPTLVQLKINDKAIYGDGEYAQDRGIPILIENTPIVVMAAHFDSIPRNYEYQSTPLFKEKNVTVKGGRAQAQYDEWRKAVYDAELQAWKSEHALQKYQFDTPRAQKDAEQEQRLKNAAKKDAGTVAVLNRTFIEQHPTYVISLKLQRDQLENLFTYTDADYDRMLALLKDNDDQMGYANFRKTIEGLRKFTKGTLYTDFGVVTPKGQKHKLSSFLAKEKYTFIDFWASWCGPCRAAIPKIKALHAQFGTRLRIISISVDAKTEDWKRAMDEEKMPWIQLQAPKSSIQTLRDAYRLTAIPNLLILDPEGHVILATSDPDEAHSMIESLLSDQAGK</sequence>
<evidence type="ECO:0000256" key="5">
    <source>
        <dbReference type="SAM" id="SignalP"/>
    </source>
</evidence>
<dbReference type="Pfam" id="PF13905">
    <property type="entry name" value="Thioredoxin_8"/>
    <property type="match status" value="1"/>
</dbReference>
<dbReference type="eggNOG" id="COG0526">
    <property type="taxonomic scope" value="Bacteria"/>
</dbReference>
<dbReference type="PANTHER" id="PTHR42852">
    <property type="entry name" value="THIOL:DISULFIDE INTERCHANGE PROTEIN DSBE"/>
    <property type="match status" value="1"/>
</dbReference>
<dbReference type="KEGG" id="peo:AS203_07205"/>
<keyword evidence="3" id="KW-1015">Disulfide bond</keyword>
<evidence type="ECO:0000256" key="4">
    <source>
        <dbReference type="ARBA" id="ARBA00023284"/>
    </source>
</evidence>
<feature type="chain" id="PRO_5006601876" description="Thioredoxin domain-containing protein" evidence="5">
    <location>
        <begin position="20"/>
        <end position="401"/>
    </location>
</feature>
<dbReference type="InterPro" id="IPR013766">
    <property type="entry name" value="Thioredoxin_domain"/>
</dbReference>
<evidence type="ECO:0000256" key="3">
    <source>
        <dbReference type="ARBA" id="ARBA00023157"/>
    </source>
</evidence>
<dbReference type="STRING" id="76123.AS203_07205"/>
<keyword evidence="5" id="KW-0732">Signal</keyword>
<name>A0A0S2KKS0_9BACT</name>
<keyword evidence="2" id="KW-0201">Cytochrome c-type biogenesis</keyword>
<dbReference type="OrthoDB" id="1081352at2"/>
<dbReference type="GO" id="GO:0017004">
    <property type="term" value="P:cytochrome complex assembly"/>
    <property type="evidence" value="ECO:0007669"/>
    <property type="project" value="UniProtKB-KW"/>
</dbReference>
<evidence type="ECO:0000259" key="6">
    <source>
        <dbReference type="PROSITE" id="PS51352"/>
    </source>
</evidence>
<dbReference type="Gene3D" id="3.40.30.10">
    <property type="entry name" value="Glutaredoxin"/>
    <property type="match status" value="1"/>
</dbReference>
<feature type="domain" description="Thioredoxin" evidence="6">
    <location>
        <begin position="257"/>
        <end position="396"/>
    </location>
</feature>
<evidence type="ECO:0000313" key="8">
    <source>
        <dbReference type="Proteomes" id="UP000056252"/>
    </source>
</evidence>
<organism evidence="7 8">
    <name type="scientific">Hoylesella enoeca</name>
    <dbReference type="NCBI Taxonomy" id="76123"/>
    <lineage>
        <taxon>Bacteria</taxon>
        <taxon>Pseudomonadati</taxon>
        <taxon>Bacteroidota</taxon>
        <taxon>Bacteroidia</taxon>
        <taxon>Bacteroidales</taxon>
        <taxon>Prevotellaceae</taxon>
        <taxon>Hoylesella</taxon>
    </lineage>
</organism>
<evidence type="ECO:0000256" key="1">
    <source>
        <dbReference type="ARBA" id="ARBA00004196"/>
    </source>
</evidence>
<feature type="signal peptide" evidence="5">
    <location>
        <begin position="1"/>
        <end position="19"/>
    </location>
</feature>
<dbReference type="InterPro" id="IPR025380">
    <property type="entry name" value="DUF4369"/>
</dbReference>
<dbReference type="GO" id="GO:0030313">
    <property type="term" value="C:cell envelope"/>
    <property type="evidence" value="ECO:0007669"/>
    <property type="project" value="UniProtKB-SubCell"/>
</dbReference>